<reference evidence="4" key="1">
    <citation type="submission" date="2025-08" db="UniProtKB">
        <authorList>
            <consortium name="RefSeq"/>
        </authorList>
    </citation>
    <scope>IDENTIFICATION</scope>
</reference>
<comment type="similarity">
    <text evidence="1">Belongs to the TCAF family.</text>
</comment>
<proteinExistence type="inferred from homology"/>
<dbReference type="GO" id="GO:0090314">
    <property type="term" value="P:positive regulation of protein targeting to membrane"/>
    <property type="evidence" value="ECO:0007669"/>
    <property type="project" value="TreeGrafter"/>
</dbReference>
<dbReference type="InterPro" id="IPR051244">
    <property type="entry name" value="TCAF"/>
</dbReference>
<evidence type="ECO:0000313" key="4">
    <source>
        <dbReference type="RefSeq" id="XP_031429107.1"/>
    </source>
</evidence>
<dbReference type="GO" id="GO:0044325">
    <property type="term" value="F:transmembrane transporter binding"/>
    <property type="evidence" value="ECO:0007669"/>
    <property type="project" value="TreeGrafter"/>
</dbReference>
<dbReference type="InterPro" id="IPR031161">
    <property type="entry name" value="Peptidase_M60_dom"/>
</dbReference>
<dbReference type="Gene3D" id="1.10.390.30">
    <property type="entry name" value="Peptidase M60, enhancin-like domain 3"/>
    <property type="match status" value="1"/>
</dbReference>
<keyword evidence="3" id="KW-1185">Reference proteome</keyword>
<dbReference type="Pfam" id="PF17291">
    <property type="entry name" value="M60-like_N"/>
    <property type="match status" value="1"/>
</dbReference>
<dbReference type="GO" id="GO:0005886">
    <property type="term" value="C:plasma membrane"/>
    <property type="evidence" value="ECO:0007669"/>
    <property type="project" value="TreeGrafter"/>
</dbReference>
<dbReference type="InterPro" id="IPR035423">
    <property type="entry name" value="M60-like_N"/>
</dbReference>
<dbReference type="Proteomes" id="UP000515152">
    <property type="component" value="Chromosome 9"/>
</dbReference>
<dbReference type="FunFam" id="3.40.390.80:FF:000001">
    <property type="entry name" value="TRPM8 channel-associated factor 1"/>
    <property type="match status" value="1"/>
</dbReference>
<accession>A0A6P8G0X6</accession>
<dbReference type="PROSITE" id="PS51723">
    <property type="entry name" value="PEPTIDASE_M60"/>
    <property type="match status" value="1"/>
</dbReference>
<name>A0A6P8G0X6_CLUHA</name>
<dbReference type="FunFam" id="1.10.390.30:FF:000001">
    <property type="entry name" value="TRPM8 channel-associated factor 1"/>
    <property type="match status" value="1"/>
</dbReference>
<organism evidence="3 4">
    <name type="scientific">Clupea harengus</name>
    <name type="common">Atlantic herring</name>
    <dbReference type="NCBI Taxonomy" id="7950"/>
    <lineage>
        <taxon>Eukaryota</taxon>
        <taxon>Metazoa</taxon>
        <taxon>Chordata</taxon>
        <taxon>Craniata</taxon>
        <taxon>Vertebrata</taxon>
        <taxon>Euteleostomi</taxon>
        <taxon>Actinopterygii</taxon>
        <taxon>Neopterygii</taxon>
        <taxon>Teleostei</taxon>
        <taxon>Clupei</taxon>
        <taxon>Clupeiformes</taxon>
        <taxon>Clupeoidei</taxon>
        <taxon>Clupeidae</taxon>
        <taxon>Clupea</taxon>
    </lineage>
</organism>
<sequence length="818" mass="89706">MAQEEAYSTLMHGIQELTFKGPSVPSELLLNGHHAFPLAVNAEDQVIIAASCYGLGRIVVLGHEAYLQDFPELVKNALGWLQAPSGRATVGVHPSSKAIVGNLSSVDAEVCQFRSDLGVYVADAYSVGPFAEDLVSFLKEGGGLLIAGQAWHWSHTHPQENVQLNFPGNQVCGVAGIYLTERYGKHGCVPIPSNIPFKWSSLALEGAYSTLMHGIQELTFKGPSVPSELLLNGHHAFPLAVNAQDQVIIAASCYGLGRIVVLGHEVYLQDFPDLVKNALGWLQAPSGRAKVGVHPSSKAIVGNLSSVDAEVCQFRSDLGVYVADAYSVDPFAEDLSQSLNEDQKGCLQKMGRDCAKYLTMSAHDCASYSSVLEILTDLVKTGKVPQVCGSCPVRSTEDRLLLEVASGVCKVCPDPGSLLPYIIKDLPALPTVSNAKLCISASTADAKEWISTGLYLSPGMGTDMEFPAQIVGKGWKVQIGCQSDNLKRADVLKRAPVVCECFPVDNNIVQVWNLWGGLIYLVAPPKCHVVGEEIVVQKAVRAPYYKSGETSVPDWVNNIRHAPAPWAELEFENLIISLNSESIRDLDRPDLVAAQWDAVMRGVADLAGKPAKFPRKERFVADVQISAGFMHSGYPIMMHTPSAPDLLKLTNKKDPWGPLHELGHEQQRNVWEFPPHTTEATCNLWSVYISETVLGLPRTKAHPSLQPSKRFARIQNYIKGGRNLKHWSVWVALETYLQLQEQFGWDPFKKVFAAYHDMEGVPQDNKGKMNTYAETFSKVVNRNLTSFFKAWGWPLEAATEEKLSGLPDWSDHPMAQYA</sequence>
<dbReference type="PANTHER" id="PTHR15730">
    <property type="entry name" value="EXPERIMENTAL AUTOIMMUNE PROSTATITIS ANTIGEN 2-RELATED"/>
    <property type="match status" value="1"/>
</dbReference>
<dbReference type="SMART" id="SM01276">
    <property type="entry name" value="M60-like"/>
    <property type="match status" value="1"/>
</dbReference>
<dbReference type="InterPro" id="IPR042279">
    <property type="entry name" value="Pep_M60_3"/>
</dbReference>
<dbReference type="AlphaFoldDB" id="A0A6P8G0X6"/>
<feature type="domain" description="Peptidase M60" evidence="2">
    <location>
        <begin position="447"/>
        <end position="744"/>
    </location>
</feature>
<gene>
    <name evidence="4" type="primary">LOC105900707</name>
</gene>
<dbReference type="SUPFAM" id="SSF52317">
    <property type="entry name" value="Class I glutamine amidotransferase-like"/>
    <property type="match status" value="1"/>
</dbReference>
<protein>
    <submittedName>
        <fullName evidence="4">TRPM8 channel-associated factor homolog isoform X2</fullName>
    </submittedName>
</protein>
<dbReference type="PANTHER" id="PTHR15730:SF5">
    <property type="entry name" value="SI:CH211-210B2.2-RELATED"/>
    <property type="match status" value="1"/>
</dbReference>
<evidence type="ECO:0000256" key="1">
    <source>
        <dbReference type="ARBA" id="ARBA00009770"/>
    </source>
</evidence>
<evidence type="ECO:0000313" key="3">
    <source>
        <dbReference type="Proteomes" id="UP000515152"/>
    </source>
</evidence>
<evidence type="ECO:0000259" key="2">
    <source>
        <dbReference type="PROSITE" id="PS51723"/>
    </source>
</evidence>
<dbReference type="InterPro" id="IPR029062">
    <property type="entry name" value="Class_I_gatase-like"/>
</dbReference>
<dbReference type="RefSeq" id="XP_031429107.1">
    <property type="nucleotide sequence ID" value="XM_031573247.1"/>
</dbReference>
<dbReference type="Pfam" id="PF13402">
    <property type="entry name" value="Peptidase_M60"/>
    <property type="match status" value="1"/>
</dbReference>
<dbReference type="Gene3D" id="3.40.390.80">
    <property type="entry name" value="Peptidase M60, enhancin-like domain 2"/>
    <property type="match status" value="1"/>
</dbReference>
<dbReference type="GeneID" id="105900707"/>